<keyword evidence="2" id="KW-1185">Reference proteome</keyword>
<gene>
    <name evidence="1" type="ORF">ACH429_05195</name>
</gene>
<evidence type="ECO:0000313" key="1">
    <source>
        <dbReference type="EMBL" id="MFI1963526.1"/>
    </source>
</evidence>
<dbReference type="Proteomes" id="UP001611548">
    <property type="component" value="Unassembled WGS sequence"/>
</dbReference>
<sequence length="103" mass="11049">MADQYKVELSELEGTITKLNGVLSRLGNADSNAKTNTYLPAGALGTGFDEADSLASAHSTMKTHIEDVVTYLNDVVNSFGDKTKKVHGAYQDSEYDAQSGFRG</sequence>
<accession>A0ABW7UNU6</accession>
<evidence type="ECO:0000313" key="2">
    <source>
        <dbReference type="Proteomes" id="UP001611548"/>
    </source>
</evidence>
<dbReference type="RefSeq" id="WP_055470560.1">
    <property type="nucleotide sequence ID" value="NZ_JBIRWE010000002.1"/>
</dbReference>
<name>A0ABW7UNU6_9ACTN</name>
<comment type="caution">
    <text evidence="1">The sequence shown here is derived from an EMBL/GenBank/DDBJ whole genome shotgun (WGS) entry which is preliminary data.</text>
</comment>
<proteinExistence type="predicted"/>
<organism evidence="1 2">
    <name type="scientific">Streptomyces pathocidini</name>
    <dbReference type="NCBI Taxonomy" id="1650571"/>
    <lineage>
        <taxon>Bacteria</taxon>
        <taxon>Bacillati</taxon>
        <taxon>Actinomycetota</taxon>
        <taxon>Actinomycetes</taxon>
        <taxon>Kitasatosporales</taxon>
        <taxon>Streptomycetaceae</taxon>
        <taxon>Streptomyces</taxon>
    </lineage>
</organism>
<protein>
    <submittedName>
        <fullName evidence="1">Uncharacterized protein</fullName>
    </submittedName>
</protein>
<reference evidence="1 2" key="1">
    <citation type="submission" date="2024-10" db="EMBL/GenBank/DDBJ databases">
        <title>The Natural Products Discovery Center: Release of the First 8490 Sequenced Strains for Exploring Actinobacteria Biosynthetic Diversity.</title>
        <authorList>
            <person name="Kalkreuter E."/>
            <person name="Kautsar S.A."/>
            <person name="Yang D."/>
            <person name="Bader C.D."/>
            <person name="Teijaro C.N."/>
            <person name="Fluegel L."/>
            <person name="Davis C.M."/>
            <person name="Simpson J.R."/>
            <person name="Lauterbach L."/>
            <person name="Steele A.D."/>
            <person name="Gui C."/>
            <person name="Meng S."/>
            <person name="Li G."/>
            <person name="Viehrig K."/>
            <person name="Ye F."/>
            <person name="Su P."/>
            <person name="Kiefer A.F."/>
            <person name="Nichols A."/>
            <person name="Cepeda A.J."/>
            <person name="Yan W."/>
            <person name="Fan B."/>
            <person name="Jiang Y."/>
            <person name="Adhikari A."/>
            <person name="Zheng C.-J."/>
            <person name="Schuster L."/>
            <person name="Cowan T.M."/>
            <person name="Smanski M.J."/>
            <person name="Chevrette M.G."/>
            <person name="De Carvalho L.P.S."/>
            <person name="Shen B."/>
        </authorList>
    </citation>
    <scope>NUCLEOTIDE SEQUENCE [LARGE SCALE GENOMIC DNA]</scope>
    <source>
        <strain evidence="1 2">NPDC020327</strain>
    </source>
</reference>
<dbReference type="EMBL" id="JBIRWE010000002">
    <property type="protein sequence ID" value="MFI1963526.1"/>
    <property type="molecule type" value="Genomic_DNA"/>
</dbReference>